<keyword evidence="1" id="KW-0732">Signal</keyword>
<accession>A0ABN0V7W7</accession>
<dbReference type="InterPro" id="IPR050490">
    <property type="entry name" value="Bact_solute-bd_prot1"/>
</dbReference>
<evidence type="ECO:0000313" key="2">
    <source>
        <dbReference type="EMBL" id="GAA0279916.1"/>
    </source>
</evidence>
<protein>
    <submittedName>
        <fullName evidence="2">Extracellular solute-binding protein</fullName>
    </submittedName>
</protein>
<organism evidence="2 3">
    <name type="scientific">Cryptosporangium japonicum</name>
    <dbReference type="NCBI Taxonomy" id="80872"/>
    <lineage>
        <taxon>Bacteria</taxon>
        <taxon>Bacillati</taxon>
        <taxon>Actinomycetota</taxon>
        <taxon>Actinomycetes</taxon>
        <taxon>Cryptosporangiales</taxon>
        <taxon>Cryptosporangiaceae</taxon>
        <taxon>Cryptosporangium</taxon>
    </lineage>
</organism>
<comment type="caution">
    <text evidence="2">The sequence shown here is derived from an EMBL/GenBank/DDBJ whole genome shotgun (WGS) entry which is preliminary data.</text>
</comment>
<evidence type="ECO:0000256" key="1">
    <source>
        <dbReference type="SAM" id="SignalP"/>
    </source>
</evidence>
<name>A0ABN0V7W7_9ACTN</name>
<reference evidence="2 3" key="1">
    <citation type="journal article" date="2019" name="Int. J. Syst. Evol. Microbiol.">
        <title>The Global Catalogue of Microorganisms (GCM) 10K type strain sequencing project: providing services to taxonomists for standard genome sequencing and annotation.</title>
        <authorList>
            <consortium name="The Broad Institute Genomics Platform"/>
            <consortium name="The Broad Institute Genome Sequencing Center for Infectious Disease"/>
            <person name="Wu L."/>
            <person name="Ma J."/>
        </authorList>
    </citation>
    <scope>NUCLEOTIDE SEQUENCE [LARGE SCALE GENOMIC DNA]</scope>
    <source>
        <strain evidence="2 3">JCM 10425</strain>
    </source>
</reference>
<dbReference type="PROSITE" id="PS51257">
    <property type="entry name" value="PROKAR_LIPOPROTEIN"/>
    <property type="match status" value="1"/>
</dbReference>
<dbReference type="PANTHER" id="PTHR43649">
    <property type="entry name" value="ARABINOSE-BINDING PROTEIN-RELATED"/>
    <property type="match status" value="1"/>
</dbReference>
<keyword evidence="3" id="KW-1185">Reference proteome</keyword>
<dbReference type="SUPFAM" id="SSF53850">
    <property type="entry name" value="Periplasmic binding protein-like II"/>
    <property type="match status" value="1"/>
</dbReference>
<feature type="signal peptide" evidence="1">
    <location>
        <begin position="1"/>
        <end position="21"/>
    </location>
</feature>
<feature type="chain" id="PRO_5045354741" evidence="1">
    <location>
        <begin position="22"/>
        <end position="431"/>
    </location>
</feature>
<dbReference type="InterPro" id="IPR006059">
    <property type="entry name" value="SBP"/>
</dbReference>
<proteinExistence type="predicted"/>
<dbReference type="Proteomes" id="UP001500967">
    <property type="component" value="Unassembled WGS sequence"/>
</dbReference>
<dbReference type="PANTHER" id="PTHR43649:SF14">
    <property type="entry name" value="BLR3389 PROTEIN"/>
    <property type="match status" value="1"/>
</dbReference>
<dbReference type="Pfam" id="PF01547">
    <property type="entry name" value="SBP_bac_1"/>
    <property type="match status" value="1"/>
</dbReference>
<sequence>MRRRALFSRTAIALGTAAVLALTGCGSSGPGSTPGKLQVWSLQDAGLNPVVKASVDRFSKDGDTKATLSTYINDAYKQKIQVAMGSPNAPDVFYNWGGGNLDQFVKAGQVESLDAALAKKPEVKDAFLPSVLETANLDGKQYGLPMTGTQPVIFFYNKAVFAAAGAQPPTTYDDLLKLVDLFKSKKVTPIALPGSQGWTELMYAEYFLDRIGGPEKWEAIAKSGGAAWQDPAVVQALQYCQDLAKKGAFGTNFASINYDNAGAGKLLATGKSAMFLMGTWEYPTQLTNNPAFAKKDLGWFQFPSLPGGKGEPGNLVGNPSNYFSVNASSKNKEAAVDYVVDTVSSDAYIDDLIKSGAVPATKNAESKLAGKPNAEFNGDVFKMVSTAPSFAQSWDQAVAPDIAKRLLDNLQKLFLQKITPKAFVDDMAQAK</sequence>
<dbReference type="Gene3D" id="3.40.190.10">
    <property type="entry name" value="Periplasmic binding protein-like II"/>
    <property type="match status" value="2"/>
</dbReference>
<dbReference type="EMBL" id="BAAAGX010000042">
    <property type="protein sequence ID" value="GAA0279916.1"/>
    <property type="molecule type" value="Genomic_DNA"/>
</dbReference>
<gene>
    <name evidence="2" type="ORF">GCM10009539_79770</name>
</gene>
<evidence type="ECO:0000313" key="3">
    <source>
        <dbReference type="Proteomes" id="UP001500967"/>
    </source>
</evidence>